<accession>A0A382PRQ0</accession>
<reference evidence="7" key="1">
    <citation type="submission" date="2018-05" db="EMBL/GenBank/DDBJ databases">
        <authorList>
            <person name="Lanie J.A."/>
            <person name="Ng W.-L."/>
            <person name="Kazmierczak K.M."/>
            <person name="Andrzejewski T.M."/>
            <person name="Davidsen T.M."/>
            <person name="Wayne K.J."/>
            <person name="Tettelin H."/>
            <person name="Glass J.I."/>
            <person name="Rusch D."/>
            <person name="Podicherti R."/>
            <person name="Tsui H.-C.T."/>
            <person name="Winkler M.E."/>
        </authorList>
    </citation>
    <scope>NUCLEOTIDE SEQUENCE</scope>
</reference>
<sequence length="231" mass="25071">SPDIGLSAEKVLALNGVSTSTVYPSCCGMPQLESGDIEAVAKYARKTSLDLLPWLDKGFRVVSFVPSCSLMMKSEWPLILPNDANVKRLSESTFDICEYMVDLSKNEGLLSGLKPLDGGITLHISCHSRAQNMGQKAAEMLRNIPETQIDVIERCSGHGGSWGVMKDNFELATKIGRPVVKKIENNQSEFISSECPLAGSHIAQGLESSQSEGSAPKHSFHPIELLSKSYS</sequence>
<keyword evidence="2" id="KW-0479">Metal-binding</keyword>
<dbReference type="GO" id="GO:0016491">
    <property type="term" value="F:oxidoreductase activity"/>
    <property type="evidence" value="ECO:0007669"/>
    <property type="project" value="UniProtKB-ARBA"/>
</dbReference>
<keyword evidence="4" id="KW-0408">Iron</keyword>
<evidence type="ECO:0000256" key="2">
    <source>
        <dbReference type="ARBA" id="ARBA00022723"/>
    </source>
</evidence>
<keyword evidence="5" id="KW-0411">Iron-sulfur</keyword>
<dbReference type="AlphaFoldDB" id="A0A382PRQ0"/>
<proteinExistence type="predicted"/>
<dbReference type="PANTHER" id="PTHR32479">
    <property type="entry name" value="GLYCOLATE OXIDASE IRON-SULFUR SUBUNIT"/>
    <property type="match status" value="1"/>
</dbReference>
<protein>
    <recommendedName>
        <fullName evidence="6">Cysteine-rich domain-containing protein</fullName>
    </recommendedName>
</protein>
<dbReference type="EMBL" id="UINC01108509">
    <property type="protein sequence ID" value="SVC74661.1"/>
    <property type="molecule type" value="Genomic_DNA"/>
</dbReference>
<dbReference type="PANTHER" id="PTHR32479:SF19">
    <property type="entry name" value="ANAEROBIC GLYCEROL-3-PHOSPHATE DEHYDROGENASE SUBUNIT C"/>
    <property type="match status" value="1"/>
</dbReference>
<name>A0A382PRQ0_9ZZZZ</name>
<evidence type="ECO:0000256" key="4">
    <source>
        <dbReference type="ARBA" id="ARBA00023004"/>
    </source>
</evidence>
<evidence type="ECO:0000313" key="7">
    <source>
        <dbReference type="EMBL" id="SVC74661.1"/>
    </source>
</evidence>
<evidence type="ECO:0000259" key="6">
    <source>
        <dbReference type="Pfam" id="PF02754"/>
    </source>
</evidence>
<dbReference type="Pfam" id="PF02754">
    <property type="entry name" value="CCG"/>
    <property type="match status" value="1"/>
</dbReference>
<evidence type="ECO:0000256" key="3">
    <source>
        <dbReference type="ARBA" id="ARBA00022737"/>
    </source>
</evidence>
<gene>
    <name evidence="7" type="ORF">METZ01_LOCUS327515</name>
</gene>
<dbReference type="GO" id="GO:0051539">
    <property type="term" value="F:4 iron, 4 sulfur cluster binding"/>
    <property type="evidence" value="ECO:0007669"/>
    <property type="project" value="UniProtKB-KW"/>
</dbReference>
<organism evidence="7">
    <name type="scientific">marine metagenome</name>
    <dbReference type="NCBI Taxonomy" id="408172"/>
    <lineage>
        <taxon>unclassified sequences</taxon>
        <taxon>metagenomes</taxon>
        <taxon>ecological metagenomes</taxon>
    </lineage>
</organism>
<evidence type="ECO:0000256" key="5">
    <source>
        <dbReference type="ARBA" id="ARBA00023014"/>
    </source>
</evidence>
<dbReference type="GO" id="GO:0046872">
    <property type="term" value="F:metal ion binding"/>
    <property type="evidence" value="ECO:0007669"/>
    <property type="project" value="UniProtKB-KW"/>
</dbReference>
<feature type="domain" description="Cysteine-rich" evidence="6">
    <location>
        <begin position="120"/>
        <end position="197"/>
    </location>
</feature>
<evidence type="ECO:0000256" key="1">
    <source>
        <dbReference type="ARBA" id="ARBA00022485"/>
    </source>
</evidence>
<keyword evidence="1" id="KW-0004">4Fe-4S</keyword>
<keyword evidence="3" id="KW-0677">Repeat</keyword>
<feature type="non-terminal residue" evidence="7">
    <location>
        <position position="1"/>
    </location>
</feature>
<dbReference type="InterPro" id="IPR004017">
    <property type="entry name" value="Cys_rich_dom"/>
</dbReference>